<dbReference type="KEGG" id="spri:SPRI_3325"/>
<dbReference type="Proteomes" id="UP000060513">
    <property type="component" value="Chromosome"/>
</dbReference>
<evidence type="ECO:0000256" key="3">
    <source>
        <dbReference type="ARBA" id="ARBA00022676"/>
    </source>
</evidence>
<name>A0A0M5IW60_STRPR</name>
<dbReference type="STRING" id="38300.SPRI_3325"/>
<accession>A0A0M5IW60</accession>
<dbReference type="RefSeq" id="WP_005313931.1">
    <property type="nucleotide sequence ID" value="NZ_CP011340.1"/>
</dbReference>
<dbReference type="GO" id="GO:0016757">
    <property type="term" value="F:glycosyltransferase activity"/>
    <property type="evidence" value="ECO:0007669"/>
    <property type="project" value="UniProtKB-KW"/>
</dbReference>
<organism evidence="5">
    <name type="scientific">Streptomyces pristinaespiralis</name>
    <dbReference type="NCBI Taxonomy" id="38300"/>
    <lineage>
        <taxon>Bacteria</taxon>
        <taxon>Bacillati</taxon>
        <taxon>Actinomycetota</taxon>
        <taxon>Actinomycetes</taxon>
        <taxon>Kitasatosporales</taxon>
        <taxon>Streptomycetaceae</taxon>
        <taxon>Streptomyces</taxon>
    </lineage>
</organism>
<dbReference type="AlphaFoldDB" id="A0A0M5IW60"/>
<proteinExistence type="inferred from homology"/>
<gene>
    <name evidence="5" type="ORF">SPRI_3325</name>
</gene>
<dbReference type="SUPFAM" id="SSF53448">
    <property type="entry name" value="Nucleotide-diphospho-sugar transferases"/>
    <property type="match status" value="1"/>
</dbReference>
<comment type="pathway">
    <text evidence="1">Cell wall biogenesis; cell wall polysaccharide biosynthesis.</text>
</comment>
<protein>
    <submittedName>
        <fullName evidence="5">Glycosyl transferase</fullName>
    </submittedName>
</protein>
<dbReference type="InterPro" id="IPR029044">
    <property type="entry name" value="Nucleotide-diphossugar_trans"/>
</dbReference>
<dbReference type="PATRIC" id="fig|38300.4.peg.3494"/>
<evidence type="ECO:0000256" key="2">
    <source>
        <dbReference type="ARBA" id="ARBA00006739"/>
    </source>
</evidence>
<dbReference type="EMBL" id="CP011340">
    <property type="protein sequence ID" value="ALC21631.1"/>
    <property type="molecule type" value="Genomic_DNA"/>
</dbReference>
<evidence type="ECO:0000256" key="1">
    <source>
        <dbReference type="ARBA" id="ARBA00004776"/>
    </source>
</evidence>
<dbReference type="GeneID" id="97235643"/>
<evidence type="ECO:0000313" key="6">
    <source>
        <dbReference type="Proteomes" id="UP000060513"/>
    </source>
</evidence>
<evidence type="ECO:0000313" key="5">
    <source>
        <dbReference type="EMBL" id="ALC21631.1"/>
    </source>
</evidence>
<keyword evidence="3" id="KW-0328">Glycosyltransferase</keyword>
<keyword evidence="4 5" id="KW-0808">Transferase</keyword>
<sequence length="291" mass="32148">MPLPRIGVVIVTMGTRPRELDALLASVGGQDVPPARIVLVGNATPLTDVSADVTKIPLEENLGCPGGRNVGLRALLESGDVDVVVELDDDGLLIADDVFRKVQRLYAADPALGIVSFRVADELGETQRRHVPRLRAGDPMRRGPVTAFLGGGHALSVPMLAEIGTWPEHFFFCHEETDLAWRALDAGWKILYEPDLVLQHPKTSPARHAVYHRFTARNRVWLARRRLPLPLVPVYLGVWILLHLVRTRSVSGLGAWAAGLLEGMRTPCGGRRPMKWRTVWHMTRLGRPPVV</sequence>
<dbReference type="PANTHER" id="PTHR43179">
    <property type="entry name" value="RHAMNOSYLTRANSFERASE WBBL"/>
    <property type="match status" value="1"/>
</dbReference>
<dbReference type="OrthoDB" id="5174363at2"/>
<dbReference type="Gene3D" id="3.90.550.10">
    <property type="entry name" value="Spore Coat Polysaccharide Biosynthesis Protein SpsA, Chain A"/>
    <property type="match status" value="1"/>
</dbReference>
<dbReference type="OMA" id="VTMGNRP"/>
<comment type="similarity">
    <text evidence="2">Belongs to the glycosyltransferase 2 family.</text>
</comment>
<reference evidence="5 6" key="1">
    <citation type="submission" date="2015-08" db="EMBL/GenBank/DDBJ databases">
        <title>Genome sequence of the pristinamycin over-producing bacterium Streptomyces pristinaespiralis HCCB10218.</title>
        <authorList>
            <person name="Tian J."/>
            <person name="Yang J."/>
            <person name="Li L."/>
            <person name="Ruan L."/>
            <person name="Wei W."/>
            <person name="Zheng G."/>
            <person name="Wei Z."/>
            <person name="Yang S."/>
            <person name="Ge M."/>
            <person name="Jiang W."/>
            <person name="Lu Y."/>
        </authorList>
    </citation>
    <scope>NUCLEOTIDE SEQUENCE [LARGE SCALE GENOMIC DNA]</scope>
    <source>
        <strain evidence="5 6">HCCB 10218</strain>
    </source>
</reference>
<evidence type="ECO:0000256" key="4">
    <source>
        <dbReference type="ARBA" id="ARBA00022679"/>
    </source>
</evidence>
<dbReference type="PANTHER" id="PTHR43179:SF12">
    <property type="entry name" value="GALACTOFURANOSYLTRANSFERASE GLFT2"/>
    <property type="match status" value="1"/>
</dbReference>